<proteinExistence type="predicted"/>
<feature type="chain" id="PRO_5037848711" description="DUF4859 domain-containing protein" evidence="1">
    <location>
        <begin position="23"/>
        <end position="614"/>
    </location>
</feature>
<dbReference type="EMBL" id="BMER01000001">
    <property type="protein sequence ID" value="GGG76221.1"/>
    <property type="molecule type" value="Genomic_DNA"/>
</dbReference>
<gene>
    <name evidence="3" type="ORF">GCM10007415_04970</name>
</gene>
<reference evidence="3" key="2">
    <citation type="submission" date="2020-09" db="EMBL/GenBank/DDBJ databases">
        <authorList>
            <person name="Sun Q."/>
            <person name="Zhou Y."/>
        </authorList>
    </citation>
    <scope>NUCLEOTIDE SEQUENCE</scope>
    <source>
        <strain evidence="3">CGMCC 1.12195</strain>
    </source>
</reference>
<organism evidence="3 4">
    <name type="scientific">Parapedobacter pyrenivorans</name>
    <dbReference type="NCBI Taxonomy" id="1305674"/>
    <lineage>
        <taxon>Bacteria</taxon>
        <taxon>Pseudomonadati</taxon>
        <taxon>Bacteroidota</taxon>
        <taxon>Sphingobacteriia</taxon>
        <taxon>Sphingobacteriales</taxon>
        <taxon>Sphingobacteriaceae</taxon>
        <taxon>Parapedobacter</taxon>
    </lineage>
</organism>
<feature type="domain" description="DUF4859" evidence="2">
    <location>
        <begin position="490"/>
        <end position="599"/>
    </location>
</feature>
<evidence type="ECO:0000313" key="4">
    <source>
        <dbReference type="Proteomes" id="UP000660862"/>
    </source>
</evidence>
<accession>A0A917HDG1</accession>
<dbReference type="InterPro" id="IPR045690">
    <property type="entry name" value="DUF6055"/>
</dbReference>
<evidence type="ECO:0000256" key="1">
    <source>
        <dbReference type="SAM" id="SignalP"/>
    </source>
</evidence>
<comment type="caution">
    <text evidence="3">The sequence shown here is derived from an EMBL/GenBank/DDBJ whole genome shotgun (WGS) entry which is preliminary data.</text>
</comment>
<name>A0A917HDG1_9SPHI</name>
<dbReference type="Pfam" id="PF16151">
    <property type="entry name" value="DUF4859"/>
    <property type="match status" value="1"/>
</dbReference>
<sequence length="614" mass="68739">MVNVLVNIRPAYLFFALFLALAAGSCKKPVAVVEAEEEEPTDTLAVYMPNEFSDMDFNDDASTWSHQRSRHSTHFVVFWGKGYGTHDPGSASVETAYRVDIDDLLEKAEAFYALNIDTLKFAERGVGQSKLDQYKMMIFLHYTTDWMAYGGGYDDVIGALWISPNTAQPVGATIAHEIGHSFQYQVRCDLGSAHGFRYGFGGNGGNGFWEQTAQWQAHQSYPLENFESHHFSVYAENYHRHQFHEWYRYANYFIHHYWVDKYGLDIVGRVWREAVQPEDPIQAYKRITGISDVQFNEEIYDMATKYATWDIDPLRSLGSDYIGALTYKFTVLGDGSLCVTYERAPGTTGYNIIPLEVPAAGTVVSIDFTGLTAEPGFNPIADPARAGWRYGYVALLQNGTRVYGDMHSGATGMASFTVPVGCDRLFFVVTGAPTSYAPHAWDEDEANDEQWPYQIKVTNTEVIGYLTFDDDEPRDTTFTFNVSFPRDTVNYSGTTVAVDQSALARAFVLQPSQITDMLGDEITFYAVESDGGLNAMTTANGYGHWFDSVGDVIAWGAGARVFSEFNESTQVFTIGQYPGQATTNHTYIINQALVYEYEPGQTVQATFVFHITLE</sequence>
<dbReference type="AlphaFoldDB" id="A0A917HDG1"/>
<protein>
    <recommendedName>
        <fullName evidence="2">DUF4859 domain-containing protein</fullName>
    </recommendedName>
</protein>
<keyword evidence="1" id="KW-0732">Signal</keyword>
<dbReference type="RefSeq" id="WP_188504349.1">
    <property type="nucleotide sequence ID" value="NZ_BMER01000001.1"/>
</dbReference>
<dbReference type="Pfam" id="PF19527">
    <property type="entry name" value="DUF6055"/>
    <property type="match status" value="1"/>
</dbReference>
<evidence type="ECO:0000313" key="3">
    <source>
        <dbReference type="EMBL" id="GGG76221.1"/>
    </source>
</evidence>
<dbReference type="Proteomes" id="UP000660862">
    <property type="component" value="Unassembled WGS sequence"/>
</dbReference>
<dbReference type="InterPro" id="IPR032339">
    <property type="entry name" value="DUF4859"/>
</dbReference>
<feature type="signal peptide" evidence="1">
    <location>
        <begin position="1"/>
        <end position="22"/>
    </location>
</feature>
<evidence type="ECO:0000259" key="2">
    <source>
        <dbReference type="Pfam" id="PF16151"/>
    </source>
</evidence>
<reference evidence="3" key="1">
    <citation type="journal article" date="2014" name="Int. J. Syst. Evol. Microbiol.">
        <title>Complete genome sequence of Corynebacterium casei LMG S-19264T (=DSM 44701T), isolated from a smear-ripened cheese.</title>
        <authorList>
            <consortium name="US DOE Joint Genome Institute (JGI-PGF)"/>
            <person name="Walter F."/>
            <person name="Albersmeier A."/>
            <person name="Kalinowski J."/>
            <person name="Ruckert C."/>
        </authorList>
    </citation>
    <scope>NUCLEOTIDE SEQUENCE</scope>
    <source>
        <strain evidence="3">CGMCC 1.12195</strain>
    </source>
</reference>
<keyword evidence="4" id="KW-1185">Reference proteome</keyword>